<dbReference type="InterPro" id="IPR036412">
    <property type="entry name" value="HAD-like_sf"/>
</dbReference>
<dbReference type="EMBL" id="FQUG01000005">
    <property type="protein sequence ID" value="SHE88812.1"/>
    <property type="molecule type" value="Genomic_DNA"/>
</dbReference>
<dbReference type="Proteomes" id="UP000184404">
    <property type="component" value="Unassembled WGS sequence"/>
</dbReference>
<dbReference type="GO" id="GO:0006281">
    <property type="term" value="P:DNA repair"/>
    <property type="evidence" value="ECO:0007669"/>
    <property type="project" value="TreeGrafter"/>
</dbReference>
<dbReference type="InterPro" id="IPR050155">
    <property type="entry name" value="HAD-like_hydrolase_sf"/>
</dbReference>
<sequence>MTYKAAVFDLDGTLINSLSDLTDSGNEVLEKYGRPKETEDAFRYFVGNGSKKLIERILPDLDNDGIEKALAEYKEIYAKRLLNRTKPYDGITEMLEELKKRGIKIGVCTNKHMSAAEKILGKLFREGTFDAYVGGRQGVPHKPDPANVFYVLEKLVVKPEETVYLGDTSVDMETAHNTGALAVGVTWGFRPEKELIESGAEILISHPMELFEKVRF</sequence>
<dbReference type="FunFam" id="3.40.50.1000:FF:000022">
    <property type="entry name" value="Phosphoglycolate phosphatase"/>
    <property type="match status" value="1"/>
</dbReference>
<dbReference type="SFLD" id="SFLDS00003">
    <property type="entry name" value="Haloacid_Dehalogenase"/>
    <property type="match status" value="1"/>
</dbReference>
<evidence type="ECO:0000313" key="1">
    <source>
        <dbReference type="EMBL" id="SHE88812.1"/>
    </source>
</evidence>
<protein>
    <submittedName>
        <fullName evidence="1">Phosphoglycolate phosphatase</fullName>
    </submittedName>
</protein>
<accession>A0A1M4X6U4</accession>
<dbReference type="Pfam" id="PF13419">
    <property type="entry name" value="HAD_2"/>
    <property type="match status" value="1"/>
</dbReference>
<dbReference type="PANTHER" id="PTHR43434:SF1">
    <property type="entry name" value="PHOSPHOGLYCOLATE PHOSPHATASE"/>
    <property type="match status" value="1"/>
</dbReference>
<name>A0A1M4X6U4_9FIRM</name>
<dbReference type="RefSeq" id="WP_072935439.1">
    <property type="nucleotide sequence ID" value="NZ_FQUG01000005.1"/>
</dbReference>
<dbReference type="InterPro" id="IPR041492">
    <property type="entry name" value="HAD_2"/>
</dbReference>
<dbReference type="Gene3D" id="3.40.50.1000">
    <property type="entry name" value="HAD superfamily/HAD-like"/>
    <property type="match status" value="1"/>
</dbReference>
<dbReference type="SUPFAM" id="SSF56784">
    <property type="entry name" value="HAD-like"/>
    <property type="match status" value="1"/>
</dbReference>
<dbReference type="OrthoDB" id="9792518at2"/>
<evidence type="ECO:0000313" key="2">
    <source>
        <dbReference type="Proteomes" id="UP000184404"/>
    </source>
</evidence>
<dbReference type="InterPro" id="IPR006439">
    <property type="entry name" value="HAD-SF_hydro_IA"/>
</dbReference>
<dbReference type="Gene3D" id="1.10.150.240">
    <property type="entry name" value="Putative phosphatase, domain 2"/>
    <property type="match status" value="1"/>
</dbReference>
<dbReference type="NCBIfam" id="TIGR01509">
    <property type="entry name" value="HAD-SF-IA-v3"/>
    <property type="match status" value="1"/>
</dbReference>
<dbReference type="PANTHER" id="PTHR43434">
    <property type="entry name" value="PHOSPHOGLYCOLATE PHOSPHATASE"/>
    <property type="match status" value="1"/>
</dbReference>
<dbReference type="NCBIfam" id="TIGR01549">
    <property type="entry name" value="HAD-SF-IA-v1"/>
    <property type="match status" value="1"/>
</dbReference>
<dbReference type="AlphaFoldDB" id="A0A1M4X6U4"/>
<dbReference type="InterPro" id="IPR023214">
    <property type="entry name" value="HAD_sf"/>
</dbReference>
<reference evidence="1 2" key="1">
    <citation type="submission" date="2016-11" db="EMBL/GenBank/DDBJ databases">
        <authorList>
            <person name="Jaros S."/>
            <person name="Januszkiewicz K."/>
            <person name="Wedrychowicz H."/>
        </authorList>
    </citation>
    <scope>NUCLEOTIDE SEQUENCE [LARGE SCALE GENOMIC DNA]</scope>
    <source>
        <strain evidence="1 2">DSM 10502</strain>
    </source>
</reference>
<dbReference type="GO" id="GO:0005829">
    <property type="term" value="C:cytosol"/>
    <property type="evidence" value="ECO:0007669"/>
    <property type="project" value="TreeGrafter"/>
</dbReference>
<gene>
    <name evidence="1" type="ORF">SAMN02745190_01357</name>
</gene>
<dbReference type="InterPro" id="IPR023198">
    <property type="entry name" value="PGP-like_dom2"/>
</dbReference>
<dbReference type="PRINTS" id="PR00413">
    <property type="entry name" value="HADHALOGNASE"/>
</dbReference>
<organism evidence="1 2">
    <name type="scientific">Schwartzia succinivorans DSM 10502</name>
    <dbReference type="NCBI Taxonomy" id="1123243"/>
    <lineage>
        <taxon>Bacteria</taxon>
        <taxon>Bacillati</taxon>
        <taxon>Bacillota</taxon>
        <taxon>Negativicutes</taxon>
        <taxon>Selenomonadales</taxon>
        <taxon>Selenomonadaceae</taxon>
        <taxon>Schwartzia</taxon>
    </lineage>
</organism>
<dbReference type="STRING" id="1123243.SAMN02745190_01357"/>
<dbReference type="SFLD" id="SFLDG01135">
    <property type="entry name" value="C1.5.6:_HAD__Beta-PGM__Phospha"/>
    <property type="match status" value="1"/>
</dbReference>
<keyword evidence="2" id="KW-1185">Reference proteome</keyword>
<dbReference type="GO" id="GO:0008967">
    <property type="term" value="F:phosphoglycolate phosphatase activity"/>
    <property type="evidence" value="ECO:0007669"/>
    <property type="project" value="TreeGrafter"/>
</dbReference>
<proteinExistence type="predicted"/>
<dbReference type="SFLD" id="SFLDG01129">
    <property type="entry name" value="C1.5:_HAD__Beta-PGM__Phosphata"/>
    <property type="match status" value="1"/>
</dbReference>